<accession>A0A6M2F1A7</accession>
<name>A0A6M2F1A7_9ROSI</name>
<evidence type="ECO:0000313" key="2">
    <source>
        <dbReference type="EMBL" id="NUU90701.1"/>
    </source>
</evidence>
<proteinExistence type="predicted"/>
<reference evidence="2" key="1">
    <citation type="submission" date="2020-03" db="EMBL/GenBank/DDBJ databases">
        <authorList>
            <person name="Zhang R."/>
        </authorList>
    </citation>
    <scope>NUCLEOTIDE SEQUENCE</scope>
</reference>
<protein>
    <submittedName>
        <fullName evidence="2">Uncharacterized protein</fullName>
    </submittedName>
</protein>
<sequence length="100" mass="11319">MISSSNKKVKNPTAPQHSNYVCGWVGASSGKNGSKKKAAKREEDIQKTPNRKTVTLFYRRSKQDGKSRQERTRQPPQQLQVKLPLKVLGLSLNREVKTKN</sequence>
<evidence type="ECO:0000256" key="1">
    <source>
        <dbReference type="SAM" id="MobiDB-lite"/>
    </source>
</evidence>
<feature type="compositionally biased region" description="Basic and acidic residues" evidence="1">
    <location>
        <begin position="61"/>
        <end position="73"/>
    </location>
</feature>
<organism evidence="2">
    <name type="scientific">Populus davidiana</name>
    <dbReference type="NCBI Taxonomy" id="266767"/>
    <lineage>
        <taxon>Eukaryota</taxon>
        <taxon>Viridiplantae</taxon>
        <taxon>Streptophyta</taxon>
        <taxon>Embryophyta</taxon>
        <taxon>Tracheophyta</taxon>
        <taxon>Spermatophyta</taxon>
        <taxon>Magnoliopsida</taxon>
        <taxon>eudicotyledons</taxon>
        <taxon>Gunneridae</taxon>
        <taxon>Pentapetalae</taxon>
        <taxon>rosids</taxon>
        <taxon>fabids</taxon>
        <taxon>Malpighiales</taxon>
        <taxon>Salicaceae</taxon>
        <taxon>Saliceae</taxon>
        <taxon>Populus</taxon>
    </lineage>
</organism>
<dbReference type="AlphaFoldDB" id="A0A6M2F1A7"/>
<feature type="region of interest" description="Disordered" evidence="1">
    <location>
        <begin position="1"/>
        <end position="82"/>
    </location>
</feature>
<dbReference type="EMBL" id="GILB01010368">
    <property type="protein sequence ID" value="NUU90701.1"/>
    <property type="molecule type" value="Transcribed_RNA"/>
</dbReference>